<gene>
    <name evidence="1" type="ORF">ARMSODRAFT_784173</name>
</gene>
<accession>A0A2H3C698</accession>
<evidence type="ECO:0000313" key="2">
    <source>
        <dbReference type="Proteomes" id="UP000218334"/>
    </source>
</evidence>
<dbReference type="Proteomes" id="UP000218334">
    <property type="component" value="Unassembled WGS sequence"/>
</dbReference>
<dbReference type="EMBL" id="KZ293423">
    <property type="protein sequence ID" value="PBK71653.1"/>
    <property type="molecule type" value="Genomic_DNA"/>
</dbReference>
<keyword evidence="2" id="KW-1185">Reference proteome</keyword>
<sequence>MESPALIEEASGLELSGFYYCGGSVSWTKPVSVIFYHLTRRVMRVRFDSPGETTIARPCSTLISDPNDLNPPCCLWLYGQHDSSILNGRLYHSKADRRR</sequence>
<reference evidence="2" key="1">
    <citation type="journal article" date="2017" name="Nat. Ecol. Evol.">
        <title>Genome expansion and lineage-specific genetic innovations in the forest pathogenic fungi Armillaria.</title>
        <authorList>
            <person name="Sipos G."/>
            <person name="Prasanna A.N."/>
            <person name="Walter M.C."/>
            <person name="O'Connor E."/>
            <person name="Balint B."/>
            <person name="Krizsan K."/>
            <person name="Kiss B."/>
            <person name="Hess J."/>
            <person name="Varga T."/>
            <person name="Slot J."/>
            <person name="Riley R."/>
            <person name="Boka B."/>
            <person name="Rigling D."/>
            <person name="Barry K."/>
            <person name="Lee J."/>
            <person name="Mihaltcheva S."/>
            <person name="LaButti K."/>
            <person name="Lipzen A."/>
            <person name="Waldron R."/>
            <person name="Moloney N.M."/>
            <person name="Sperisen C."/>
            <person name="Kredics L."/>
            <person name="Vagvoelgyi C."/>
            <person name="Patrignani A."/>
            <person name="Fitzpatrick D."/>
            <person name="Nagy I."/>
            <person name="Doyle S."/>
            <person name="Anderson J.B."/>
            <person name="Grigoriev I.V."/>
            <person name="Gueldener U."/>
            <person name="Muensterkoetter M."/>
            <person name="Nagy L.G."/>
        </authorList>
    </citation>
    <scope>NUCLEOTIDE SEQUENCE [LARGE SCALE GENOMIC DNA]</scope>
    <source>
        <strain evidence="2">28-4</strain>
    </source>
</reference>
<proteinExistence type="predicted"/>
<protein>
    <submittedName>
        <fullName evidence="1">Uncharacterized protein</fullName>
    </submittedName>
</protein>
<organism evidence="1 2">
    <name type="scientific">Armillaria solidipes</name>
    <dbReference type="NCBI Taxonomy" id="1076256"/>
    <lineage>
        <taxon>Eukaryota</taxon>
        <taxon>Fungi</taxon>
        <taxon>Dikarya</taxon>
        <taxon>Basidiomycota</taxon>
        <taxon>Agaricomycotina</taxon>
        <taxon>Agaricomycetes</taxon>
        <taxon>Agaricomycetidae</taxon>
        <taxon>Agaricales</taxon>
        <taxon>Marasmiineae</taxon>
        <taxon>Physalacriaceae</taxon>
        <taxon>Armillaria</taxon>
    </lineage>
</organism>
<name>A0A2H3C698_9AGAR</name>
<dbReference type="AlphaFoldDB" id="A0A2H3C698"/>
<evidence type="ECO:0000313" key="1">
    <source>
        <dbReference type="EMBL" id="PBK71653.1"/>
    </source>
</evidence>